<protein>
    <recommendedName>
        <fullName evidence="3">Cc8L18.2-like protein</fullName>
    </recommendedName>
</protein>
<dbReference type="STRING" id="35525.A0A164P7L6"/>
<keyword evidence="2" id="KW-1185">Reference proteome</keyword>
<evidence type="ECO:0000313" key="1">
    <source>
        <dbReference type="EMBL" id="KZS06595.1"/>
    </source>
</evidence>
<dbReference type="OrthoDB" id="7700504at2759"/>
<dbReference type="PANTHER" id="PTHR46601">
    <property type="entry name" value="ULP_PROTEASE DOMAIN-CONTAINING PROTEIN"/>
    <property type="match status" value="1"/>
</dbReference>
<proteinExistence type="predicted"/>
<evidence type="ECO:0000313" key="2">
    <source>
        <dbReference type="Proteomes" id="UP000076858"/>
    </source>
</evidence>
<organism evidence="1 2">
    <name type="scientific">Daphnia magna</name>
    <dbReference type="NCBI Taxonomy" id="35525"/>
    <lineage>
        <taxon>Eukaryota</taxon>
        <taxon>Metazoa</taxon>
        <taxon>Ecdysozoa</taxon>
        <taxon>Arthropoda</taxon>
        <taxon>Crustacea</taxon>
        <taxon>Branchiopoda</taxon>
        <taxon>Diplostraca</taxon>
        <taxon>Cladocera</taxon>
        <taxon>Anomopoda</taxon>
        <taxon>Daphniidae</taxon>
        <taxon>Daphnia</taxon>
    </lineage>
</organism>
<comment type="caution">
    <text evidence="1">The sequence shown here is derived from an EMBL/GenBank/DDBJ whole genome shotgun (WGS) entry which is preliminary data.</text>
</comment>
<gene>
    <name evidence="1" type="ORF">APZ42_029931</name>
</gene>
<dbReference type="EMBL" id="LRGB01002674">
    <property type="protein sequence ID" value="KZS06595.1"/>
    <property type="molecule type" value="Genomic_DNA"/>
</dbReference>
<dbReference type="AlphaFoldDB" id="A0A164P7L6"/>
<accession>A0A164P7L6</accession>
<dbReference type="PANTHER" id="PTHR46601:SF1">
    <property type="entry name" value="ADF-H DOMAIN-CONTAINING PROTEIN"/>
    <property type="match status" value="1"/>
</dbReference>
<dbReference type="Proteomes" id="UP000076858">
    <property type="component" value="Unassembled WGS sequence"/>
</dbReference>
<name>A0A164P7L6_9CRUS</name>
<sequence>MQPGMNDYVSVRIKPGEKKVKLQKQLLLMNIDELYYKYKEHCVTKLCMKSCGRSKFFALRPVNVIEVGASGTHNVCVCEKHENVKLMIDSIIGNSEEKYLMMDKLVCDVKNDVCMLNRCANCPRSQNLTEHINSFLGLVNTLKFEQWESTDQNMLVPNELSAECFMNQLVQKIEALTTHHFIAKQQSKFCRELKTNLPDDIILLQGDFSQNYSRISQNSTQGSFFNPPPQATLHTFLAYVKSEGQLKKHSICVFSNSSNHNTVAVFSFLKVVIPYLINMHPHVKKVVHFTDGAASQYKNCKNFTNLLFHKDDFGVEGEWHFFATSHGKGPCDGIGGAVKRLARRASLQNEITIQTPLALFSWCNANIENIKCYFVSSDDISTNEEALSSRFKNAKTLPGIQKCHSFIPLDLFSVTTRIFSSSEQYKNCVIRCQELNSSFLETDFNDLKVETIIACVYYGKCYVGKILSRDEEQVEVNVHFFKPPGEELTIRGFKLSHKDDIALVHLSHVLKVVSSFKKTSRRATNFNVDQEELKLIESNSCL</sequence>
<evidence type="ECO:0008006" key="3">
    <source>
        <dbReference type="Google" id="ProtNLM"/>
    </source>
</evidence>
<reference evidence="1 2" key="1">
    <citation type="submission" date="2016-03" db="EMBL/GenBank/DDBJ databases">
        <title>EvidentialGene: Evidence-directed Construction of Genes on Genomes.</title>
        <authorList>
            <person name="Gilbert D.G."/>
            <person name="Choi J.-H."/>
            <person name="Mockaitis K."/>
            <person name="Colbourne J."/>
            <person name="Pfrender M."/>
        </authorList>
    </citation>
    <scope>NUCLEOTIDE SEQUENCE [LARGE SCALE GENOMIC DNA]</scope>
    <source>
        <strain evidence="1 2">Xinb3</strain>
        <tissue evidence="1">Complete organism</tissue>
    </source>
</reference>